<dbReference type="FunFam" id="1.20.1110.10:FF:000015">
    <property type="entry name" value="Sodium ion P-type ATPase"/>
    <property type="match status" value="1"/>
</dbReference>
<dbReference type="SUPFAM" id="SSF81653">
    <property type="entry name" value="Calcium ATPase, transduction domain A"/>
    <property type="match status" value="1"/>
</dbReference>
<dbReference type="GO" id="GO:0046872">
    <property type="term" value="F:metal ion binding"/>
    <property type="evidence" value="ECO:0007669"/>
    <property type="project" value="UniProtKB-KW"/>
</dbReference>
<evidence type="ECO:0000256" key="9">
    <source>
        <dbReference type="ARBA" id="ARBA00022840"/>
    </source>
</evidence>
<keyword evidence="5" id="KW-0633">Potassium transport</keyword>
<feature type="transmembrane region" description="Helical" evidence="23">
    <location>
        <begin position="852"/>
        <end position="872"/>
    </location>
</feature>
<evidence type="ECO:0000256" key="8">
    <source>
        <dbReference type="ARBA" id="ARBA00022741"/>
    </source>
</evidence>
<evidence type="ECO:0000256" key="15">
    <source>
        <dbReference type="ARBA" id="ARBA00023065"/>
    </source>
</evidence>
<evidence type="ECO:0000256" key="5">
    <source>
        <dbReference type="ARBA" id="ARBA00022538"/>
    </source>
</evidence>
<dbReference type="InterPro" id="IPR023214">
    <property type="entry name" value="HAD_sf"/>
</dbReference>
<evidence type="ECO:0000256" key="14">
    <source>
        <dbReference type="ARBA" id="ARBA00023053"/>
    </source>
</evidence>
<dbReference type="SUPFAM" id="SSF56784">
    <property type="entry name" value="HAD-like"/>
    <property type="match status" value="1"/>
</dbReference>
<keyword evidence="6 23" id="KW-0812">Transmembrane</keyword>
<dbReference type="InterPro" id="IPR044492">
    <property type="entry name" value="P_typ_ATPase_HD_dom"/>
</dbReference>
<proteinExistence type="inferred from homology"/>
<dbReference type="Proteomes" id="UP000053411">
    <property type="component" value="Unassembled WGS sequence"/>
</dbReference>
<keyword evidence="13 23" id="KW-1133">Transmembrane helix</keyword>
<keyword evidence="11" id="KW-0630">Potassium</keyword>
<dbReference type="InterPro" id="IPR059000">
    <property type="entry name" value="ATPase_P-type_domA"/>
</dbReference>
<dbReference type="NCBIfam" id="TIGR01494">
    <property type="entry name" value="ATPase_P-type"/>
    <property type="match status" value="3"/>
</dbReference>
<dbReference type="FunFam" id="2.70.150.10:FF:000016">
    <property type="entry name" value="Calcium-transporting P-type ATPase putative"/>
    <property type="match status" value="1"/>
</dbReference>
<dbReference type="Pfam" id="PF00122">
    <property type="entry name" value="E1-E2_ATPase"/>
    <property type="match status" value="1"/>
</dbReference>
<keyword evidence="7" id="KW-0479">Metal-binding</keyword>
<gene>
    <name evidence="25" type="ORF">Z520_05467</name>
</gene>
<keyword evidence="12" id="KW-1278">Translocase</keyword>
<dbReference type="InterPro" id="IPR018303">
    <property type="entry name" value="ATPase_P-typ_P_site"/>
</dbReference>
<comment type="catalytic activity">
    <reaction evidence="20">
        <text>K(+)(in) + ATP + H2O = K(+)(out) + ADP + phosphate + H(+)</text>
        <dbReference type="Rhea" id="RHEA:75815"/>
        <dbReference type="ChEBI" id="CHEBI:15377"/>
        <dbReference type="ChEBI" id="CHEBI:15378"/>
        <dbReference type="ChEBI" id="CHEBI:29103"/>
        <dbReference type="ChEBI" id="CHEBI:30616"/>
        <dbReference type="ChEBI" id="CHEBI:43474"/>
        <dbReference type="ChEBI" id="CHEBI:456216"/>
    </reaction>
</comment>
<evidence type="ECO:0000256" key="7">
    <source>
        <dbReference type="ARBA" id="ARBA00022723"/>
    </source>
</evidence>
<dbReference type="InterPro" id="IPR004014">
    <property type="entry name" value="ATPase_P-typ_cation-transptr_N"/>
</dbReference>
<dbReference type="Gene3D" id="1.20.1110.10">
    <property type="entry name" value="Calcium-transporting ATPase, transmembrane domain"/>
    <property type="match status" value="3"/>
</dbReference>
<evidence type="ECO:0000256" key="6">
    <source>
        <dbReference type="ARBA" id="ARBA00022692"/>
    </source>
</evidence>
<keyword evidence="15" id="KW-0406">Ion transport</keyword>
<dbReference type="Gene3D" id="2.70.150.10">
    <property type="entry name" value="Calcium-transporting ATPase, cytoplasmic transduction domain A"/>
    <property type="match status" value="1"/>
</dbReference>
<evidence type="ECO:0000256" key="16">
    <source>
        <dbReference type="ARBA" id="ARBA00023136"/>
    </source>
</evidence>
<dbReference type="SUPFAM" id="SSF81660">
    <property type="entry name" value="Metal cation-transporting ATPase, ATP-binding domain N"/>
    <property type="match status" value="1"/>
</dbReference>
<evidence type="ECO:0000256" key="22">
    <source>
        <dbReference type="SAM" id="MobiDB-lite"/>
    </source>
</evidence>
<dbReference type="GO" id="GO:0008554">
    <property type="term" value="F:P-type sodium transporter activity"/>
    <property type="evidence" value="ECO:0007669"/>
    <property type="project" value="UniProtKB-EC"/>
</dbReference>
<evidence type="ECO:0000256" key="17">
    <source>
        <dbReference type="ARBA" id="ARBA00023201"/>
    </source>
</evidence>
<dbReference type="GO" id="GO:0016887">
    <property type="term" value="F:ATP hydrolysis activity"/>
    <property type="evidence" value="ECO:0007669"/>
    <property type="project" value="InterPro"/>
</dbReference>
<feature type="domain" description="Cation-transporting P-type ATPase N-terminal" evidence="24">
    <location>
        <begin position="15"/>
        <end position="89"/>
    </location>
</feature>
<feature type="transmembrane region" description="Helical" evidence="23">
    <location>
        <begin position="322"/>
        <end position="348"/>
    </location>
</feature>
<comment type="cofactor">
    <cofactor evidence="1">
        <name>Mg(2+)</name>
        <dbReference type="ChEBI" id="CHEBI:18420"/>
    </cofactor>
</comment>
<dbReference type="SFLD" id="SFLDF00027">
    <property type="entry name" value="p-type_atpase"/>
    <property type="match status" value="1"/>
</dbReference>
<dbReference type="SFLD" id="SFLDS00003">
    <property type="entry name" value="Haloacid_Dehalogenase"/>
    <property type="match status" value="1"/>
</dbReference>
<dbReference type="InterPro" id="IPR006068">
    <property type="entry name" value="ATPase_P-typ_cation-transptr_C"/>
</dbReference>
<keyword evidence="3" id="KW-0813">Transport</keyword>
<dbReference type="SMART" id="SM00831">
    <property type="entry name" value="Cation_ATPase_N"/>
    <property type="match status" value="1"/>
</dbReference>
<evidence type="ECO:0000313" key="25">
    <source>
        <dbReference type="EMBL" id="KIX99006.1"/>
    </source>
</evidence>
<comment type="subcellular location">
    <subcellularLocation>
        <location evidence="2">Cell membrane</location>
        <topology evidence="2">Multi-pass membrane protein</topology>
    </subcellularLocation>
</comment>
<dbReference type="SFLD" id="SFLDG00002">
    <property type="entry name" value="C1.7:_P-type_atpase_like"/>
    <property type="match status" value="1"/>
</dbReference>
<evidence type="ECO:0000256" key="12">
    <source>
        <dbReference type="ARBA" id="ARBA00022967"/>
    </source>
</evidence>
<keyword evidence="26" id="KW-1185">Reference proteome</keyword>
<dbReference type="InterPro" id="IPR008250">
    <property type="entry name" value="ATPase_P-typ_transduc_dom_A_sf"/>
</dbReference>
<keyword evidence="9" id="KW-0067">ATP-binding</keyword>
<dbReference type="GO" id="GO:0005886">
    <property type="term" value="C:plasma membrane"/>
    <property type="evidence" value="ECO:0007669"/>
    <property type="project" value="UniProtKB-SubCell"/>
</dbReference>
<feature type="transmembrane region" description="Helical" evidence="23">
    <location>
        <begin position="994"/>
        <end position="1014"/>
    </location>
</feature>
<dbReference type="VEuPathDB" id="FungiDB:Z520_05467"/>
<dbReference type="InterPro" id="IPR023298">
    <property type="entry name" value="ATPase_P-typ_TM_dom_sf"/>
</dbReference>
<evidence type="ECO:0000256" key="23">
    <source>
        <dbReference type="SAM" id="Phobius"/>
    </source>
</evidence>
<evidence type="ECO:0000256" key="19">
    <source>
        <dbReference type="ARBA" id="ARBA00035029"/>
    </source>
</evidence>
<dbReference type="EMBL" id="KN848070">
    <property type="protein sequence ID" value="KIX99006.1"/>
    <property type="molecule type" value="Genomic_DNA"/>
</dbReference>
<keyword evidence="17" id="KW-0739">Sodium transport</keyword>
<dbReference type="Pfam" id="PF00689">
    <property type="entry name" value="Cation_ATPase_C"/>
    <property type="match status" value="1"/>
</dbReference>
<dbReference type="FunFam" id="3.40.50.1000:FF:000001">
    <property type="entry name" value="Phospholipid-transporting ATPase IC"/>
    <property type="match status" value="1"/>
</dbReference>
<sequence length="1124" mass="122884">MGKRGARAEQNYPKQPFLLSPHEIVGQLETRLDSGLSEAQVQQYQQKYGPNRLEGDGGVSWYAILGKQISNAMILVLVLAMALSYGVEDFVEGAVITAVIVLNVLIGFYQEFQAEKKMDALRSLSSPSAAVLRDGNELTIPSAEVVPGDIVSIKTGDTVPADLRLFEVMNLECDEAILTGEALPVAKEVEFEAAKHGIAKEDLGLGDRLNIAYSSSTVTKGRGRGVVVYTGMSTAIGGIAASLQGKRRKPNRSMSRKKYGPMQPVKGGALRTYDGVRKFLGLTGGTPLQIKLSKLAYVLFGCAILLAIIVFGVNRFNVTNEVAIYAISTGIAIIPESLIAVLTITMVVGMTQMRKRKVVVRQLSALEALGGVTNICSDKTGTLTQGKMVTRKAWIPGVGIYSVENSNNASDPTEGTITLGKAPRSRQEVEAEKLAREDAFDRKRSTAGISFDLPSEKVQNDTEKAMAKAYNDVKSNPEVTIELQAFLEAAALCNLASVRKIAEDGQEQKWKTTGDPTEIALQVFSHRFNYGKRTLEGNGWTQRMEYPFDSSIKRMSVVYTKPGLDHSIIFTKGAVERIIDLCTAVGVGEYEQAMTASLKEGILEQMMFLAEQGLRVLAVARKFTTMEIEEHSDVDRSLVEKDLCLLGLAGLYDPPRLETKAAVQACTTAGITVSMLTGDHPSTATAIAKEVGIIPKNMGTLPAVVAAAIVKTATEFDRMSDTEIDALPTLPLVVARCAPETKVRMIEALHRRNKFAAMTGDGVNDSPSLKLADVGIAMGLNGSDVAKSAADIVLTDDNFASIVSAVEEGRRMFDNIQRFVLHLLVANVGEVILLICGLGFQDDAGFSVFPLSPLQILWINMLTSSFPAFGLGREKASPDVMARPPRNHKKGIFTWELITDMLVYGTIQGTCCLMTFVFIVYGPGPDGLGQDCNREFNDTCDVVFRARAAVFAELTWLILISAWEFKALRRSMFRINPHDSRSFPFFQDVWENQFLFWSVVIGALSVFPAVYIPGLNTSVFKHKGISWEWAPAVVCVFVFVSGIEAWKYVKRAAGWFEDEETEGTKGRHHASSALSLRQGFFTMTRSFTKSKSGEKQRAPTVEELGDRVTRRGRTPVLPRVREDV</sequence>
<dbReference type="InterPro" id="IPR006414">
    <property type="entry name" value="P-type_ATPase_IID"/>
</dbReference>
<dbReference type="Gene3D" id="3.40.50.1000">
    <property type="entry name" value="HAD superfamily/HAD-like"/>
    <property type="match status" value="2"/>
</dbReference>
<dbReference type="GO" id="GO:0005524">
    <property type="term" value="F:ATP binding"/>
    <property type="evidence" value="ECO:0007669"/>
    <property type="project" value="UniProtKB-KW"/>
</dbReference>
<name>A0A0D2IPZ1_9EURO</name>
<keyword evidence="14" id="KW-0915">Sodium</keyword>
<dbReference type="SUPFAM" id="SSF81665">
    <property type="entry name" value="Calcium ATPase, transmembrane domain M"/>
    <property type="match status" value="1"/>
</dbReference>
<protein>
    <recommendedName>
        <fullName evidence="19">P-type Na(+) transporter</fullName>
        <ecNumber evidence="19">7.2.2.3</ecNumber>
    </recommendedName>
</protein>
<evidence type="ECO:0000256" key="21">
    <source>
        <dbReference type="ARBA" id="ARBA00049499"/>
    </source>
</evidence>
<evidence type="ECO:0000256" key="10">
    <source>
        <dbReference type="ARBA" id="ARBA00022842"/>
    </source>
</evidence>
<evidence type="ECO:0000256" key="1">
    <source>
        <dbReference type="ARBA" id="ARBA00001946"/>
    </source>
</evidence>
<evidence type="ECO:0000256" key="3">
    <source>
        <dbReference type="ARBA" id="ARBA00022448"/>
    </source>
</evidence>
<evidence type="ECO:0000256" key="20">
    <source>
        <dbReference type="ARBA" id="ARBA00048599"/>
    </source>
</evidence>
<evidence type="ECO:0000256" key="4">
    <source>
        <dbReference type="ARBA" id="ARBA00022475"/>
    </source>
</evidence>
<dbReference type="AlphaFoldDB" id="A0A0D2IPZ1"/>
<keyword evidence="10" id="KW-0460">Magnesium</keyword>
<dbReference type="EC" id="7.2.2.3" evidence="19"/>
<feature type="transmembrane region" description="Helical" evidence="23">
    <location>
        <begin position="1026"/>
        <end position="1046"/>
    </location>
</feature>
<accession>A0A0D2IPZ1</accession>
<dbReference type="InterPro" id="IPR001757">
    <property type="entry name" value="P_typ_ATPase"/>
</dbReference>
<dbReference type="FunFam" id="1.20.1110.10:FF:000020">
    <property type="entry name" value="Sodium ion P-type ATPase"/>
    <property type="match status" value="1"/>
</dbReference>
<dbReference type="OrthoDB" id="3352408at2759"/>
<dbReference type="STRING" id="1442371.A0A0D2IPZ1"/>
<feature type="transmembrane region" description="Helical" evidence="23">
    <location>
        <begin position="93"/>
        <end position="112"/>
    </location>
</feature>
<evidence type="ECO:0000256" key="13">
    <source>
        <dbReference type="ARBA" id="ARBA00022989"/>
    </source>
</evidence>
<evidence type="ECO:0000256" key="2">
    <source>
        <dbReference type="ARBA" id="ARBA00004651"/>
    </source>
</evidence>
<dbReference type="GeneID" id="27711213"/>
<evidence type="ECO:0000256" key="18">
    <source>
        <dbReference type="ARBA" id="ARBA00035017"/>
    </source>
</evidence>
<evidence type="ECO:0000256" key="11">
    <source>
        <dbReference type="ARBA" id="ARBA00022958"/>
    </source>
</evidence>
<dbReference type="PRINTS" id="PR00119">
    <property type="entry name" value="CATATPASE"/>
</dbReference>
<comment type="similarity">
    <text evidence="18">Belongs to the cation transport ATPase (P-type) (TC 3.A.3) family. Type IID subfamily.</text>
</comment>
<feature type="transmembrane region" description="Helical" evidence="23">
    <location>
        <begin position="893"/>
        <end position="922"/>
    </location>
</feature>
<feature type="transmembrane region" description="Helical" evidence="23">
    <location>
        <begin position="295"/>
        <end position="316"/>
    </location>
</feature>
<dbReference type="Gene3D" id="3.40.1110.10">
    <property type="entry name" value="Calcium-transporting ATPase, cytoplasmic domain N"/>
    <property type="match status" value="2"/>
</dbReference>
<feature type="transmembrane region" description="Helical" evidence="23">
    <location>
        <begin position="819"/>
        <end position="840"/>
    </location>
</feature>
<dbReference type="Pfam" id="PF13246">
    <property type="entry name" value="Cation_ATPase"/>
    <property type="match status" value="1"/>
</dbReference>
<dbReference type="FunFam" id="3.40.50.1000:FF:000047">
    <property type="entry name" value="Sodium P-type ATPase"/>
    <property type="match status" value="1"/>
</dbReference>
<dbReference type="NCBIfam" id="TIGR01523">
    <property type="entry name" value="ATPase-IID_K-Na"/>
    <property type="match status" value="1"/>
</dbReference>
<comment type="catalytic activity">
    <reaction evidence="21">
        <text>Na(+)(in) + ATP + H2O = Na(+)(out) + ADP + phosphate + H(+)</text>
        <dbReference type="Rhea" id="RHEA:14633"/>
        <dbReference type="ChEBI" id="CHEBI:15377"/>
        <dbReference type="ChEBI" id="CHEBI:15378"/>
        <dbReference type="ChEBI" id="CHEBI:29101"/>
        <dbReference type="ChEBI" id="CHEBI:30616"/>
        <dbReference type="ChEBI" id="CHEBI:43474"/>
        <dbReference type="ChEBI" id="CHEBI:456216"/>
        <dbReference type="EC" id="7.2.2.3"/>
    </reaction>
    <physiologicalReaction direction="left-to-right" evidence="21">
        <dbReference type="Rhea" id="RHEA:14634"/>
    </physiologicalReaction>
</comment>
<organism evidence="25 26">
    <name type="scientific">Fonsecaea multimorphosa CBS 102226</name>
    <dbReference type="NCBI Taxonomy" id="1442371"/>
    <lineage>
        <taxon>Eukaryota</taxon>
        <taxon>Fungi</taxon>
        <taxon>Dikarya</taxon>
        <taxon>Ascomycota</taxon>
        <taxon>Pezizomycotina</taxon>
        <taxon>Eurotiomycetes</taxon>
        <taxon>Chaetothyriomycetidae</taxon>
        <taxon>Chaetothyriales</taxon>
        <taxon>Herpotrichiellaceae</taxon>
        <taxon>Fonsecaea</taxon>
    </lineage>
</organism>
<feature type="transmembrane region" description="Helical" evidence="23">
    <location>
        <begin position="69"/>
        <end position="87"/>
    </location>
</feature>
<feature type="region of interest" description="Disordered" evidence="22">
    <location>
        <begin position="1088"/>
        <end position="1124"/>
    </location>
</feature>
<dbReference type="PANTHER" id="PTHR42861">
    <property type="entry name" value="CALCIUM-TRANSPORTING ATPASE"/>
    <property type="match status" value="1"/>
</dbReference>
<evidence type="ECO:0000259" key="24">
    <source>
        <dbReference type="SMART" id="SM00831"/>
    </source>
</evidence>
<keyword evidence="4" id="KW-1003">Cell membrane</keyword>
<feature type="transmembrane region" description="Helical" evidence="23">
    <location>
        <begin position="942"/>
        <end position="965"/>
    </location>
</feature>
<dbReference type="RefSeq" id="XP_016633129.1">
    <property type="nucleotide sequence ID" value="XM_016775970.1"/>
</dbReference>
<dbReference type="GO" id="GO:0006813">
    <property type="term" value="P:potassium ion transport"/>
    <property type="evidence" value="ECO:0007669"/>
    <property type="project" value="UniProtKB-KW"/>
</dbReference>
<keyword evidence="8" id="KW-0547">Nucleotide-binding</keyword>
<evidence type="ECO:0000313" key="26">
    <source>
        <dbReference type="Proteomes" id="UP000053411"/>
    </source>
</evidence>
<dbReference type="InterPro" id="IPR036412">
    <property type="entry name" value="HAD-like_sf"/>
</dbReference>
<dbReference type="Pfam" id="PF00690">
    <property type="entry name" value="Cation_ATPase_N"/>
    <property type="match status" value="1"/>
</dbReference>
<dbReference type="PROSITE" id="PS00154">
    <property type="entry name" value="ATPASE_E1_E2"/>
    <property type="match status" value="1"/>
</dbReference>
<keyword evidence="16 23" id="KW-0472">Membrane</keyword>
<reference evidence="25 26" key="1">
    <citation type="submission" date="2015-01" db="EMBL/GenBank/DDBJ databases">
        <title>The Genome Sequence of Fonsecaea multimorphosa CBS 102226.</title>
        <authorList>
            <consortium name="The Broad Institute Genomics Platform"/>
            <person name="Cuomo C."/>
            <person name="de Hoog S."/>
            <person name="Gorbushina A."/>
            <person name="Stielow B."/>
            <person name="Teixiera M."/>
            <person name="Abouelleil A."/>
            <person name="Chapman S.B."/>
            <person name="Priest M."/>
            <person name="Young S.K."/>
            <person name="Wortman J."/>
            <person name="Nusbaum C."/>
            <person name="Birren B."/>
        </authorList>
    </citation>
    <scope>NUCLEOTIDE SEQUENCE [LARGE SCALE GENOMIC DNA]</scope>
    <source>
        <strain evidence="25 26">CBS 102226</strain>
    </source>
</reference>
<dbReference type="InterPro" id="IPR023299">
    <property type="entry name" value="ATPase_P-typ_cyto_dom_N"/>
</dbReference>